<comment type="function">
    <text evidence="6">Iron-storage protein.</text>
</comment>
<protein>
    <recommendedName>
        <fullName evidence="6">Ferritin</fullName>
        <ecNumber evidence="6">1.16.3.2</ecNumber>
    </recommendedName>
</protein>
<evidence type="ECO:0000313" key="9">
    <source>
        <dbReference type="Proteomes" id="UP001409291"/>
    </source>
</evidence>
<evidence type="ECO:0000256" key="4">
    <source>
        <dbReference type="ARBA" id="ARBA00023002"/>
    </source>
</evidence>
<dbReference type="PROSITE" id="PS50905">
    <property type="entry name" value="FERRITIN_LIKE"/>
    <property type="match status" value="1"/>
</dbReference>
<comment type="caution">
    <text evidence="8">The sequence shown here is derived from an EMBL/GenBank/DDBJ whole genome shotgun (WGS) entry which is preliminary data.</text>
</comment>
<evidence type="ECO:0000313" key="8">
    <source>
        <dbReference type="EMBL" id="MEN5375721.1"/>
    </source>
</evidence>
<proteinExistence type="inferred from homology"/>
<comment type="catalytic activity">
    <reaction evidence="6">
        <text>4 Fe(2+) + O2 + 6 H2O = 4 iron(III) oxide-hydroxide + 12 H(+)</text>
        <dbReference type="Rhea" id="RHEA:11972"/>
        <dbReference type="ChEBI" id="CHEBI:15377"/>
        <dbReference type="ChEBI" id="CHEBI:15378"/>
        <dbReference type="ChEBI" id="CHEBI:15379"/>
        <dbReference type="ChEBI" id="CHEBI:29033"/>
        <dbReference type="ChEBI" id="CHEBI:78619"/>
        <dbReference type="EC" id="1.16.3.2"/>
    </reaction>
</comment>
<dbReference type="Proteomes" id="UP001409291">
    <property type="component" value="Unassembled WGS sequence"/>
</dbReference>
<keyword evidence="5 6" id="KW-0408">Iron</keyword>
<keyword evidence="4" id="KW-0560">Oxidoreductase</keyword>
<dbReference type="InterPro" id="IPR001519">
    <property type="entry name" value="Ferritin"/>
</dbReference>
<organism evidence="8 9">
    <name type="scientific">Sphingobacterium kitahiroshimense</name>
    <dbReference type="NCBI Taxonomy" id="470446"/>
    <lineage>
        <taxon>Bacteria</taxon>
        <taxon>Pseudomonadati</taxon>
        <taxon>Bacteroidota</taxon>
        <taxon>Sphingobacteriia</taxon>
        <taxon>Sphingobacteriales</taxon>
        <taxon>Sphingobacteriaceae</taxon>
        <taxon>Sphingobacterium</taxon>
    </lineage>
</organism>
<keyword evidence="3 6" id="KW-0479">Metal-binding</keyword>
<dbReference type="EC" id="1.16.3.2" evidence="6"/>
<comment type="subcellular location">
    <subcellularLocation>
        <location evidence="6">Cytoplasm</location>
    </subcellularLocation>
</comment>
<dbReference type="PANTHER" id="PTHR11431:SF127">
    <property type="entry name" value="BACTERIAL NON-HEME FERRITIN"/>
    <property type="match status" value="1"/>
</dbReference>
<dbReference type="CDD" id="cd01055">
    <property type="entry name" value="Nonheme_Ferritin"/>
    <property type="match status" value="1"/>
</dbReference>
<comment type="similarity">
    <text evidence="1 6">Belongs to the ferritin family. Prokaryotic subfamily.</text>
</comment>
<accession>A0ABV0BLW6</accession>
<dbReference type="RefSeq" id="WP_021189770.1">
    <property type="nucleotide sequence ID" value="NZ_JAOQNK010000001.1"/>
</dbReference>
<evidence type="ECO:0000259" key="7">
    <source>
        <dbReference type="PROSITE" id="PS50905"/>
    </source>
</evidence>
<dbReference type="PROSITE" id="PS51257">
    <property type="entry name" value="PROKAR_LIPOPROTEIN"/>
    <property type="match status" value="1"/>
</dbReference>
<dbReference type="InterPro" id="IPR041719">
    <property type="entry name" value="Ferritin_prok"/>
</dbReference>
<gene>
    <name evidence="8" type="ORF">ABE541_00430</name>
</gene>
<dbReference type="EMBL" id="JBDJNQ010000001">
    <property type="protein sequence ID" value="MEN5375721.1"/>
    <property type="molecule type" value="Genomic_DNA"/>
</dbReference>
<dbReference type="InterPro" id="IPR009078">
    <property type="entry name" value="Ferritin-like_SF"/>
</dbReference>
<dbReference type="Gene3D" id="1.20.1260.10">
    <property type="match status" value="1"/>
</dbReference>
<feature type="domain" description="Ferritin-like diiron" evidence="7">
    <location>
        <begin position="6"/>
        <end position="151"/>
    </location>
</feature>
<keyword evidence="6" id="KW-0963">Cytoplasm</keyword>
<dbReference type="PANTHER" id="PTHR11431">
    <property type="entry name" value="FERRITIN"/>
    <property type="match status" value="1"/>
</dbReference>
<reference evidence="8 9" key="1">
    <citation type="submission" date="2024-04" db="EMBL/GenBank/DDBJ databases">
        <title>WGS of bacteria from Torrens River.</title>
        <authorList>
            <person name="Wyrsch E.R."/>
            <person name="Drigo B."/>
        </authorList>
    </citation>
    <scope>NUCLEOTIDE SEQUENCE [LARGE SCALE GENOMIC DNA]</scope>
    <source>
        <strain evidence="8 9">TWI391</strain>
    </source>
</reference>
<evidence type="ECO:0000256" key="5">
    <source>
        <dbReference type="ARBA" id="ARBA00023004"/>
    </source>
</evidence>
<dbReference type="SUPFAM" id="SSF47240">
    <property type="entry name" value="Ferritin-like"/>
    <property type="match status" value="1"/>
</dbReference>
<evidence type="ECO:0000256" key="2">
    <source>
        <dbReference type="ARBA" id="ARBA00022434"/>
    </source>
</evidence>
<dbReference type="Pfam" id="PF00210">
    <property type="entry name" value="Ferritin"/>
    <property type="match status" value="1"/>
</dbReference>
<keyword evidence="9" id="KW-1185">Reference proteome</keyword>
<sequence length="184" mass="21023">MAITTNRLSQTLSKALNDQITLEAYSAQVYLMLACWADQNMLDGVNSFLMKHSQEERVHMAKIIEYIQERGGSVKIDAIKKPEPEPKNILECFEMVLQQEIENTESIYKIVNLSMQEGDWATWNFLQWLVNEQREEEKLALDLLDKAKLAGGEDMTDNARFELNKLIGNTGQEFPVADQVNPLA</sequence>
<dbReference type="InterPro" id="IPR009040">
    <property type="entry name" value="Ferritin-like_diiron"/>
</dbReference>
<dbReference type="InterPro" id="IPR012347">
    <property type="entry name" value="Ferritin-like"/>
</dbReference>
<name>A0ABV0BLW6_9SPHI</name>
<keyword evidence="2 6" id="KW-0409">Iron storage</keyword>
<evidence type="ECO:0000256" key="3">
    <source>
        <dbReference type="ARBA" id="ARBA00022723"/>
    </source>
</evidence>
<evidence type="ECO:0000256" key="1">
    <source>
        <dbReference type="ARBA" id="ARBA00006950"/>
    </source>
</evidence>
<evidence type="ECO:0000256" key="6">
    <source>
        <dbReference type="RuleBase" id="RU361145"/>
    </source>
</evidence>
<dbReference type="InterPro" id="IPR008331">
    <property type="entry name" value="Ferritin_DPS_dom"/>
</dbReference>